<evidence type="ECO:0000256" key="15">
    <source>
        <dbReference type="SAM" id="Phobius"/>
    </source>
</evidence>
<keyword evidence="12 13" id="KW-0407">Ion channel</keyword>
<dbReference type="AlphaFoldDB" id="A0A914E7T8"/>
<evidence type="ECO:0000256" key="1">
    <source>
        <dbReference type="ARBA" id="ARBA00004141"/>
    </source>
</evidence>
<dbReference type="PRINTS" id="PR01078">
    <property type="entry name" value="AMINACHANNEL"/>
</dbReference>
<evidence type="ECO:0000256" key="2">
    <source>
        <dbReference type="ARBA" id="ARBA00007193"/>
    </source>
</evidence>
<keyword evidence="11 13" id="KW-0739">Sodium transport</keyword>
<dbReference type="GO" id="GO:0005886">
    <property type="term" value="C:plasma membrane"/>
    <property type="evidence" value="ECO:0007669"/>
    <property type="project" value="TreeGrafter"/>
</dbReference>
<keyword evidence="10" id="KW-0325">Glycoprotein</keyword>
<evidence type="ECO:0000256" key="12">
    <source>
        <dbReference type="ARBA" id="ARBA00023303"/>
    </source>
</evidence>
<evidence type="ECO:0000256" key="6">
    <source>
        <dbReference type="ARBA" id="ARBA00022989"/>
    </source>
</evidence>
<dbReference type="PANTHER" id="PTHR11690">
    <property type="entry name" value="AMILORIDE-SENSITIVE SODIUM CHANNEL-RELATED"/>
    <property type="match status" value="1"/>
</dbReference>
<dbReference type="Gene3D" id="2.60.470.10">
    <property type="entry name" value="Acid-sensing ion channels like domains"/>
    <property type="match status" value="1"/>
</dbReference>
<proteinExistence type="inferred from homology"/>
<sequence length="576" mass="66016">MDAGFGCEELLKICSFGGREFDCCAYARPLLTDMGKCYRLELFKSNTTWLQRQAQAGVNNGIQIIADFHKEEAIEEFKDFKFNFDASSNVPMFANEYEDGFRYYIHNHEDVPYLSTEGISASPGVRVYSAMSSARYTLLSTDNWGNCSDNWPKDFHKNVQYSATKCKALCRAQFFNSQCGCSPMVYNIEGAYPVCTASDLYSCLRNKLLKNAADKDSALLIIPKCIQCKVECDRWEYVTYNSYSIGYSKGALNWFKHQNPNWTDEYVTSNFVTIDIFFRDVSYTEYQQIQSTNLVTTLSNIGGNMGMWLGMSILSVIEVLIYFYKSSWIFISKKRRQYMVDKKAKEVEREKYLEETIEAAHHKAEVEETTLAEKTINRVRKIATTVRDRSMSVLWPNYVDPHVGNLENDPESNPIVEDPEISEPKIKISTIESPNGIQKRKIATVTDESSNAKRENSPRTRRQSVLDNIVNKKLFGSGQAKIEKDQSSDQVIELTIDLKQLLAHSDTQKRCRAQSIDSTVSTQEIHAGLHSNEATEKQKDVLVHYHVKRNILSVLPRYMGLYEFIEEKGFINFYGH</sequence>
<evidence type="ECO:0000256" key="13">
    <source>
        <dbReference type="RuleBase" id="RU000679"/>
    </source>
</evidence>
<dbReference type="WBParaSite" id="ACRNAN_scaffold629.g19714.t2">
    <property type="protein sequence ID" value="ACRNAN_scaffold629.g19714.t2"/>
    <property type="gene ID" value="ACRNAN_scaffold629.g19714"/>
</dbReference>
<comment type="subcellular location">
    <subcellularLocation>
        <location evidence="1">Membrane</location>
        <topology evidence="1">Multi-pass membrane protein</topology>
    </subcellularLocation>
</comment>
<protein>
    <submittedName>
        <fullName evidence="17">Uncharacterized protein</fullName>
    </submittedName>
</protein>
<feature type="region of interest" description="Disordered" evidence="14">
    <location>
        <begin position="430"/>
        <end position="463"/>
    </location>
</feature>
<keyword evidence="3 13" id="KW-0813">Transport</keyword>
<dbReference type="InterPro" id="IPR001873">
    <property type="entry name" value="ENaC"/>
</dbReference>
<keyword evidence="7" id="KW-0915">Sodium</keyword>
<evidence type="ECO:0000313" key="17">
    <source>
        <dbReference type="WBParaSite" id="ACRNAN_scaffold629.g19714.t2"/>
    </source>
</evidence>
<dbReference type="PANTHER" id="PTHR11690:SF222">
    <property type="entry name" value="AMILORIDE-SENSITIVE SODIUM CHANNEL SUBUNIT GAMMA"/>
    <property type="match status" value="1"/>
</dbReference>
<dbReference type="Proteomes" id="UP000887540">
    <property type="component" value="Unplaced"/>
</dbReference>
<evidence type="ECO:0000313" key="16">
    <source>
        <dbReference type="Proteomes" id="UP000887540"/>
    </source>
</evidence>
<evidence type="ECO:0000256" key="9">
    <source>
        <dbReference type="ARBA" id="ARBA00023136"/>
    </source>
</evidence>
<reference evidence="17" key="1">
    <citation type="submission" date="2022-11" db="UniProtKB">
        <authorList>
            <consortium name="WormBaseParasite"/>
        </authorList>
    </citation>
    <scope>IDENTIFICATION</scope>
</reference>
<keyword evidence="6 15" id="KW-1133">Transmembrane helix</keyword>
<keyword evidence="4 13" id="KW-0894">Sodium channel</keyword>
<name>A0A914E7T8_9BILA</name>
<evidence type="ECO:0000256" key="5">
    <source>
        <dbReference type="ARBA" id="ARBA00022692"/>
    </source>
</evidence>
<keyword evidence="9 15" id="KW-0472">Membrane</keyword>
<evidence type="ECO:0000256" key="3">
    <source>
        <dbReference type="ARBA" id="ARBA00022448"/>
    </source>
</evidence>
<dbReference type="Pfam" id="PF00858">
    <property type="entry name" value="ASC"/>
    <property type="match status" value="1"/>
</dbReference>
<accession>A0A914E7T8</accession>
<organism evidence="16 17">
    <name type="scientific">Acrobeloides nanus</name>
    <dbReference type="NCBI Taxonomy" id="290746"/>
    <lineage>
        <taxon>Eukaryota</taxon>
        <taxon>Metazoa</taxon>
        <taxon>Ecdysozoa</taxon>
        <taxon>Nematoda</taxon>
        <taxon>Chromadorea</taxon>
        <taxon>Rhabditida</taxon>
        <taxon>Tylenchina</taxon>
        <taxon>Cephalobomorpha</taxon>
        <taxon>Cephaloboidea</taxon>
        <taxon>Cephalobidae</taxon>
        <taxon>Acrobeloides</taxon>
    </lineage>
</organism>
<evidence type="ECO:0000256" key="4">
    <source>
        <dbReference type="ARBA" id="ARBA00022461"/>
    </source>
</evidence>
<evidence type="ECO:0000256" key="11">
    <source>
        <dbReference type="ARBA" id="ARBA00023201"/>
    </source>
</evidence>
<keyword evidence="5 13" id="KW-0812">Transmembrane</keyword>
<evidence type="ECO:0000256" key="10">
    <source>
        <dbReference type="ARBA" id="ARBA00023180"/>
    </source>
</evidence>
<dbReference type="Gene3D" id="1.10.287.770">
    <property type="entry name" value="YojJ-like"/>
    <property type="match status" value="1"/>
</dbReference>
<evidence type="ECO:0000256" key="8">
    <source>
        <dbReference type="ARBA" id="ARBA00023065"/>
    </source>
</evidence>
<evidence type="ECO:0000256" key="14">
    <source>
        <dbReference type="SAM" id="MobiDB-lite"/>
    </source>
</evidence>
<keyword evidence="16" id="KW-1185">Reference proteome</keyword>
<dbReference type="GO" id="GO:0015280">
    <property type="term" value="F:ligand-gated sodium channel activity"/>
    <property type="evidence" value="ECO:0007669"/>
    <property type="project" value="TreeGrafter"/>
</dbReference>
<keyword evidence="8 13" id="KW-0406">Ion transport</keyword>
<evidence type="ECO:0000256" key="7">
    <source>
        <dbReference type="ARBA" id="ARBA00023053"/>
    </source>
</evidence>
<comment type="similarity">
    <text evidence="2 13">Belongs to the amiloride-sensitive sodium channel (TC 1.A.6) family.</text>
</comment>
<feature type="transmembrane region" description="Helical" evidence="15">
    <location>
        <begin position="305"/>
        <end position="324"/>
    </location>
</feature>